<feature type="transmembrane region" description="Helical" evidence="1">
    <location>
        <begin position="27"/>
        <end position="43"/>
    </location>
</feature>
<organism evidence="2 3">
    <name type="scientific">Candidatus Colwellbacteria bacterium GWA2_46_10</name>
    <dbReference type="NCBI Taxonomy" id="1797684"/>
    <lineage>
        <taxon>Bacteria</taxon>
        <taxon>Candidatus Colwelliibacteriota</taxon>
    </lineage>
</organism>
<comment type="caution">
    <text evidence="2">The sequence shown here is derived from an EMBL/GenBank/DDBJ whole genome shotgun (WGS) entry which is preliminary data.</text>
</comment>
<feature type="transmembrane region" description="Helical" evidence="1">
    <location>
        <begin position="50"/>
        <end position="66"/>
    </location>
</feature>
<feature type="transmembrane region" description="Helical" evidence="1">
    <location>
        <begin position="72"/>
        <end position="89"/>
    </location>
</feature>
<protein>
    <recommendedName>
        <fullName evidence="4">Rod shape-determining protein MreD</fullName>
    </recommendedName>
</protein>
<sequence>MLVFCTSLVAVFLSAFIQNSNFAILGVKPNLVLVVILAFGLLEKDWLKRAILVLLAIATLIIEPGLGLKTILIMSIFFLALALIDFLPWREIANSASALVIGTLLIDVGGFQLSVFLMEALYNLSLLGILVLIFTLSGVKYSK</sequence>
<accession>A0A1G1YX42</accession>
<dbReference type="EMBL" id="MHIS01000005">
    <property type="protein sequence ID" value="OGY56874.1"/>
    <property type="molecule type" value="Genomic_DNA"/>
</dbReference>
<evidence type="ECO:0000256" key="1">
    <source>
        <dbReference type="SAM" id="Phobius"/>
    </source>
</evidence>
<gene>
    <name evidence="2" type="ORF">A2119_00650</name>
</gene>
<keyword evidence="1" id="KW-0812">Transmembrane</keyword>
<evidence type="ECO:0000313" key="2">
    <source>
        <dbReference type="EMBL" id="OGY56874.1"/>
    </source>
</evidence>
<evidence type="ECO:0000313" key="3">
    <source>
        <dbReference type="Proteomes" id="UP000178179"/>
    </source>
</evidence>
<feature type="transmembrane region" description="Helical" evidence="1">
    <location>
        <begin position="120"/>
        <end position="139"/>
    </location>
</feature>
<feature type="transmembrane region" description="Helical" evidence="1">
    <location>
        <begin position="96"/>
        <end position="114"/>
    </location>
</feature>
<dbReference type="Proteomes" id="UP000178179">
    <property type="component" value="Unassembled WGS sequence"/>
</dbReference>
<keyword evidence="1" id="KW-0472">Membrane</keyword>
<reference evidence="2 3" key="1">
    <citation type="journal article" date="2016" name="Nat. Commun.">
        <title>Thousands of microbial genomes shed light on interconnected biogeochemical processes in an aquifer system.</title>
        <authorList>
            <person name="Anantharaman K."/>
            <person name="Brown C.T."/>
            <person name="Hug L.A."/>
            <person name="Sharon I."/>
            <person name="Castelle C.J."/>
            <person name="Probst A.J."/>
            <person name="Thomas B.C."/>
            <person name="Singh A."/>
            <person name="Wilkins M.J."/>
            <person name="Karaoz U."/>
            <person name="Brodie E.L."/>
            <person name="Williams K.H."/>
            <person name="Hubbard S.S."/>
            <person name="Banfield J.F."/>
        </authorList>
    </citation>
    <scope>NUCLEOTIDE SEQUENCE [LARGE SCALE GENOMIC DNA]</scope>
</reference>
<name>A0A1G1YX42_9BACT</name>
<dbReference type="AlphaFoldDB" id="A0A1G1YX42"/>
<keyword evidence="1" id="KW-1133">Transmembrane helix</keyword>
<evidence type="ECO:0008006" key="4">
    <source>
        <dbReference type="Google" id="ProtNLM"/>
    </source>
</evidence>
<proteinExistence type="predicted"/>